<dbReference type="Proteomes" id="UP000465240">
    <property type="component" value="Unassembled WGS sequence"/>
</dbReference>
<dbReference type="EMBL" id="BLKX01000001">
    <property type="protein sequence ID" value="GFG78865.1"/>
    <property type="molecule type" value="Genomic_DNA"/>
</dbReference>
<dbReference type="SUPFAM" id="SSF52777">
    <property type="entry name" value="CoA-dependent acyltransferases"/>
    <property type="match status" value="1"/>
</dbReference>
<accession>A0ABQ1C333</accession>
<sequence>MVDNRPIVDNRLAHMDQVSFLGVRALGYGTLAQVVWLYNRQVDVDGLRRFHRNLGHSLLGRRIERSPLAFARDRWVVSRGPADLDIAHAPRPRAEVNAWTYERACLPIDPELGPGWHLGVLPLTDQGTAVTLVASHTLVDGLALCQVVADAAEGRTCDLGYPPPGSRPRGRAVLEDARQTIASTPELARAVATMVRLARRGREELASSVAAAPPAPRSRRDEPVAVPTVAAFVDVTQWDACANKLGGTSNSLFAGFAARLGVRLGRRLDDGLVTLAFPVGERTDGDTRGNALTFASITVDPAHAASDLGEIRAKLKSALTELTTSTNEMLGTIPLAALTPKWLARRLVGAGLGSAGLPIGCSNLGQLDPAAARPDGTDADYAYGRLIEPGIPKDTLENIGGQLFMASGRVLGKVFVTVIAYRPGQANTTPELRRLVSETFAEFELTAEIM</sequence>
<reference evidence="1 2" key="1">
    <citation type="journal article" date="2019" name="Emerg. Microbes Infect.">
        <title>Comprehensive subspecies identification of 175 nontuberculous mycobacteria species based on 7547 genomic profiles.</title>
        <authorList>
            <person name="Matsumoto Y."/>
            <person name="Kinjo T."/>
            <person name="Motooka D."/>
            <person name="Nabeya D."/>
            <person name="Jung N."/>
            <person name="Uechi K."/>
            <person name="Horii T."/>
            <person name="Iida T."/>
            <person name="Fujita J."/>
            <person name="Nakamura S."/>
        </authorList>
    </citation>
    <scope>NUCLEOTIDE SEQUENCE [LARGE SCALE GENOMIC DNA]</scope>
    <source>
        <strain evidence="1 2">JCM 18565</strain>
    </source>
</reference>
<comment type="caution">
    <text evidence="1">The sequence shown here is derived from an EMBL/GenBank/DDBJ whole genome shotgun (WGS) entry which is preliminary data.</text>
</comment>
<proteinExistence type="predicted"/>
<keyword evidence="2" id="KW-1185">Reference proteome</keyword>
<name>A0ABQ1C333_9MYCO</name>
<evidence type="ECO:0000313" key="2">
    <source>
        <dbReference type="Proteomes" id="UP000465240"/>
    </source>
</evidence>
<dbReference type="InterPro" id="IPR023213">
    <property type="entry name" value="CAT-like_dom_sf"/>
</dbReference>
<gene>
    <name evidence="1" type="ORF">MPRG_21410</name>
</gene>
<dbReference type="Gene3D" id="3.30.559.10">
    <property type="entry name" value="Chloramphenicol acetyltransferase-like domain"/>
    <property type="match status" value="1"/>
</dbReference>
<evidence type="ECO:0008006" key="3">
    <source>
        <dbReference type="Google" id="ProtNLM"/>
    </source>
</evidence>
<organism evidence="1 2">
    <name type="scientific">Mycobacterium paragordonae</name>
    <dbReference type="NCBI Taxonomy" id="1389713"/>
    <lineage>
        <taxon>Bacteria</taxon>
        <taxon>Bacillati</taxon>
        <taxon>Actinomycetota</taxon>
        <taxon>Actinomycetes</taxon>
        <taxon>Mycobacteriales</taxon>
        <taxon>Mycobacteriaceae</taxon>
        <taxon>Mycobacterium</taxon>
    </lineage>
</organism>
<protein>
    <recommendedName>
        <fullName evidence="3">Diacylglycerol O-acyltransferase</fullName>
    </recommendedName>
</protein>
<evidence type="ECO:0000313" key="1">
    <source>
        <dbReference type="EMBL" id="GFG78865.1"/>
    </source>
</evidence>